<keyword evidence="1" id="KW-1133">Transmembrane helix</keyword>
<protein>
    <submittedName>
        <fullName evidence="2">NADH dehydrogenase subunit 4L</fullName>
    </submittedName>
</protein>
<evidence type="ECO:0000313" key="2">
    <source>
        <dbReference type="EMBL" id="BAT21186.1"/>
    </source>
</evidence>
<dbReference type="AlphaFoldDB" id="A0A0S3M448"/>
<organism evidence="2">
    <name type="scientific">Strongyloides papillosus</name>
    <name type="common">Intestinal threadworm</name>
    <dbReference type="NCBI Taxonomy" id="174720"/>
    <lineage>
        <taxon>Eukaryota</taxon>
        <taxon>Metazoa</taxon>
        <taxon>Ecdysozoa</taxon>
        <taxon>Nematoda</taxon>
        <taxon>Chromadorea</taxon>
        <taxon>Rhabditida</taxon>
        <taxon>Tylenchina</taxon>
        <taxon>Panagrolaimomorpha</taxon>
        <taxon>Strongyloidoidea</taxon>
        <taxon>Strongyloididae</taxon>
        <taxon>Strongyloides</taxon>
    </lineage>
</organism>
<dbReference type="CTD" id="4539"/>
<proteinExistence type="predicted"/>
<sequence>MLLYFYFSLLTFLYKGNRFIFILIGIEFLVLNVFLIFSQCLSAMAFFILLCFSVVSSVLGLVLLTCQIKSFGTDNCIF</sequence>
<dbReference type="EMBL" id="LC050210">
    <property type="protein sequence ID" value="BAT21186.1"/>
    <property type="molecule type" value="Genomic_DNA"/>
</dbReference>
<reference evidence="2" key="1">
    <citation type="submission" date="2015-04" db="EMBL/GenBank/DDBJ databases">
        <title>Genome, transcriptome and proteome adaptations to nematode parasitism in Strongyloides.</title>
        <authorList>
            <person name="Hunt V."/>
            <person name="Tsai I.J."/>
            <person name="Coghlan A."/>
            <person name="Reid A.J."/>
            <person name="Holroyd N."/>
            <person name="Foth B."/>
            <person name="Tracey A."/>
            <person name="Cotton J.A."/>
            <person name="Stanley E."/>
            <person name="Beasley H."/>
            <person name="Bennett H."/>
            <person name="Brooks K."/>
            <person name="Kikuchi T."/>
            <person name="Viney M."/>
            <person name="Berriman M."/>
        </authorList>
    </citation>
    <scope>NUCLEOTIDE SEQUENCE</scope>
    <source>
        <strain evidence="2">LIN</strain>
    </source>
</reference>
<dbReference type="RefSeq" id="YP_009186358.1">
    <property type="nucleotide sequence ID" value="NC_028622.1"/>
</dbReference>
<accession>A0A0S3M448</accession>
<dbReference type="GeneID" id="26373682"/>
<keyword evidence="1" id="KW-0812">Transmembrane</keyword>
<name>A0A0S3M448_STREA</name>
<feature type="transmembrane region" description="Helical" evidence="1">
    <location>
        <begin position="43"/>
        <end position="64"/>
    </location>
</feature>
<evidence type="ECO:0000256" key="1">
    <source>
        <dbReference type="SAM" id="Phobius"/>
    </source>
</evidence>
<dbReference type="Gene3D" id="1.10.287.3510">
    <property type="match status" value="1"/>
</dbReference>
<keyword evidence="2" id="KW-0496">Mitochondrion</keyword>
<gene>
    <name evidence="2" type="primary">ND4L</name>
</gene>
<keyword evidence="1" id="KW-0472">Membrane</keyword>
<geneLocation type="mitochondrion" evidence="2"/>
<feature type="transmembrane region" description="Helical" evidence="1">
    <location>
        <begin position="20"/>
        <end position="37"/>
    </location>
</feature>